<dbReference type="AlphaFoldDB" id="A0A6U3DBG4"/>
<dbReference type="EMBL" id="HBHT01032264">
    <property type="protein sequence ID" value="CAD9984482.1"/>
    <property type="molecule type" value="Transcribed_RNA"/>
</dbReference>
<feature type="region of interest" description="Disordered" evidence="1">
    <location>
        <begin position="129"/>
        <end position="161"/>
    </location>
</feature>
<dbReference type="EMBL" id="HBHT01032265">
    <property type="protein sequence ID" value="CAD9984484.1"/>
    <property type="molecule type" value="Transcribed_RNA"/>
</dbReference>
<evidence type="ECO:0000256" key="1">
    <source>
        <dbReference type="SAM" id="MobiDB-lite"/>
    </source>
</evidence>
<name>A0A6U3DBG4_9STRA</name>
<evidence type="ECO:0000313" key="3">
    <source>
        <dbReference type="EMBL" id="CAD9984484.1"/>
    </source>
</evidence>
<feature type="compositionally biased region" description="Basic and acidic residues" evidence="1">
    <location>
        <begin position="183"/>
        <end position="196"/>
    </location>
</feature>
<organism evidence="3">
    <name type="scientific">Entomoneis paludosa</name>
    <dbReference type="NCBI Taxonomy" id="265537"/>
    <lineage>
        <taxon>Eukaryota</taxon>
        <taxon>Sar</taxon>
        <taxon>Stramenopiles</taxon>
        <taxon>Ochrophyta</taxon>
        <taxon>Bacillariophyta</taxon>
        <taxon>Bacillariophyceae</taxon>
        <taxon>Bacillariophycidae</taxon>
        <taxon>Entomoneidaceae</taxon>
        <taxon>Entomoneis</taxon>
    </lineage>
</organism>
<evidence type="ECO:0000313" key="2">
    <source>
        <dbReference type="EMBL" id="CAD9984482.1"/>
    </source>
</evidence>
<sequence length="298" mass="34006">MARGSNNHSSGNKNSTTQEGGSGGEANNGANISNTTGVDGKNPVGSAWLFSNSGKAPDLQQQHKRRRYFQVNIEPIPSDVQETISKRIRQEKSLRFVQQEQKLKQLRSKLTDQRTKVDQARQWVEELERSKEQGLNDIRTAREEEHHKNMTETAERMKEKHKEVIEKLEEKWKAELEEECKAEVERRSRERQKLVEEQEASLEASAAVESEEASDMKAKIGDDAEETEEEEGEEKEEAVPRSVALQKEIDQLKAVVEKSNQNRVEMIWLLKQIIKAEEKQNSAMESKPKAKIATSKQA</sequence>
<proteinExistence type="predicted"/>
<feature type="compositionally biased region" description="Acidic residues" evidence="1">
    <location>
        <begin position="223"/>
        <end position="236"/>
    </location>
</feature>
<gene>
    <name evidence="2" type="ORF">APAL1065_LOCUS21684</name>
    <name evidence="3" type="ORF">APAL1065_LOCUS21685</name>
</gene>
<feature type="region of interest" description="Disordered" evidence="1">
    <location>
        <begin position="183"/>
        <end position="243"/>
    </location>
</feature>
<protein>
    <submittedName>
        <fullName evidence="3">Uncharacterized protein</fullName>
    </submittedName>
</protein>
<accession>A0A6U3DBG4</accession>
<feature type="compositionally biased region" description="Low complexity" evidence="1">
    <location>
        <begin position="1"/>
        <end position="15"/>
    </location>
</feature>
<feature type="region of interest" description="Disordered" evidence="1">
    <location>
        <begin position="278"/>
        <end position="298"/>
    </location>
</feature>
<reference evidence="3" key="1">
    <citation type="submission" date="2021-01" db="EMBL/GenBank/DDBJ databases">
        <authorList>
            <person name="Corre E."/>
            <person name="Pelletier E."/>
            <person name="Niang G."/>
            <person name="Scheremetjew M."/>
            <person name="Finn R."/>
            <person name="Kale V."/>
            <person name="Holt S."/>
            <person name="Cochrane G."/>
            <person name="Meng A."/>
            <person name="Brown T."/>
            <person name="Cohen L."/>
        </authorList>
    </citation>
    <scope>NUCLEOTIDE SEQUENCE</scope>
    <source>
        <strain evidence="3">CCMP125</strain>
    </source>
</reference>
<feature type="region of interest" description="Disordered" evidence="1">
    <location>
        <begin position="1"/>
        <end position="63"/>
    </location>
</feature>